<dbReference type="AlphaFoldDB" id="A0A1M4VPL8"/>
<dbReference type="STRING" id="1155689.SAMN05444278_104152"/>
<dbReference type="Proteomes" id="UP000184462">
    <property type="component" value="Unassembled WGS sequence"/>
</dbReference>
<feature type="domain" description="AB hydrolase-1" evidence="1">
    <location>
        <begin position="23"/>
        <end position="248"/>
    </location>
</feature>
<organism evidence="2 3">
    <name type="scientific">Psychroflexus salarius</name>
    <dbReference type="NCBI Taxonomy" id="1155689"/>
    <lineage>
        <taxon>Bacteria</taxon>
        <taxon>Pseudomonadati</taxon>
        <taxon>Bacteroidota</taxon>
        <taxon>Flavobacteriia</taxon>
        <taxon>Flavobacteriales</taxon>
        <taxon>Flavobacteriaceae</taxon>
        <taxon>Psychroflexus</taxon>
    </lineage>
</organism>
<evidence type="ECO:0000259" key="1">
    <source>
        <dbReference type="Pfam" id="PF00561"/>
    </source>
</evidence>
<dbReference type="Pfam" id="PF00561">
    <property type="entry name" value="Abhydrolase_1"/>
    <property type="match status" value="1"/>
</dbReference>
<dbReference type="InterPro" id="IPR000073">
    <property type="entry name" value="AB_hydrolase_1"/>
</dbReference>
<proteinExistence type="predicted"/>
<dbReference type="OrthoDB" id="252464at2"/>
<protein>
    <submittedName>
        <fullName evidence="2">Pimeloyl-ACP methyl ester carboxylesterase</fullName>
    </submittedName>
</protein>
<dbReference type="Gene3D" id="3.40.50.1820">
    <property type="entry name" value="alpha/beta hydrolase"/>
    <property type="match status" value="1"/>
</dbReference>
<reference evidence="2 3" key="1">
    <citation type="submission" date="2016-11" db="EMBL/GenBank/DDBJ databases">
        <authorList>
            <person name="Jaros S."/>
            <person name="Januszkiewicz K."/>
            <person name="Wedrychowicz H."/>
        </authorList>
    </citation>
    <scope>NUCLEOTIDE SEQUENCE [LARGE SCALE GENOMIC DNA]</scope>
    <source>
        <strain evidence="2 3">DSM 25661</strain>
    </source>
</reference>
<dbReference type="InterPro" id="IPR050266">
    <property type="entry name" value="AB_hydrolase_sf"/>
</dbReference>
<dbReference type="RefSeq" id="WP_073192859.1">
    <property type="nucleotide sequence ID" value="NZ_FQTW01000004.1"/>
</dbReference>
<dbReference type="PANTHER" id="PTHR43798">
    <property type="entry name" value="MONOACYLGLYCEROL LIPASE"/>
    <property type="match status" value="1"/>
</dbReference>
<accession>A0A1M4VPL8</accession>
<dbReference type="EMBL" id="FQTW01000004">
    <property type="protein sequence ID" value="SHE70732.1"/>
    <property type="molecule type" value="Genomic_DNA"/>
</dbReference>
<keyword evidence="3" id="KW-1185">Reference proteome</keyword>
<name>A0A1M4VPL8_9FLAO</name>
<evidence type="ECO:0000313" key="2">
    <source>
        <dbReference type="EMBL" id="SHE70732.1"/>
    </source>
</evidence>
<dbReference type="PRINTS" id="PR00111">
    <property type="entry name" value="ABHYDROLASE"/>
</dbReference>
<dbReference type="InterPro" id="IPR029058">
    <property type="entry name" value="AB_hydrolase_fold"/>
</dbReference>
<dbReference type="SUPFAM" id="SSF53474">
    <property type="entry name" value="alpha/beta-Hydrolases"/>
    <property type="match status" value="1"/>
</dbReference>
<sequence length="260" mass="29430">MPTFNFRQTKIHFTQTETASKKPVLVCIHGFLENATMWQSIIPQFQDKYRIICIDLPGHGQTEAMGYIHTMPNLAEIIRGLLHHLNLHHAHFVGHSLGGYVLLALAEVAPEVIQQQIILNSTSFSDSSSRKRDRDRAIKMVQKYPKAFTSMAVKNLFLPQMHLRHEDAINEAVKQAKTCSTQGIINTLKGMRDREDRTNTLIHLKAKTHIIAGQDDPIANTNALKQIAQKHNLNFKLLPGGHMSYIEALPELIQHLKSIL</sequence>
<gene>
    <name evidence="2" type="ORF">SAMN05444278_104152</name>
</gene>
<evidence type="ECO:0000313" key="3">
    <source>
        <dbReference type="Proteomes" id="UP000184462"/>
    </source>
</evidence>